<dbReference type="SUPFAM" id="SSF54427">
    <property type="entry name" value="NTF2-like"/>
    <property type="match status" value="1"/>
</dbReference>
<evidence type="ECO:0008006" key="4">
    <source>
        <dbReference type="Google" id="ProtNLM"/>
    </source>
</evidence>
<accession>A0AAP0RQ27</accession>
<dbReference type="EMBL" id="JBBPBK010000008">
    <property type="protein sequence ID" value="KAK9280502.1"/>
    <property type="molecule type" value="Genomic_DNA"/>
</dbReference>
<comment type="caution">
    <text evidence="2">The sequence shown here is derived from an EMBL/GenBank/DDBJ whole genome shotgun (WGS) entry which is preliminary data.</text>
</comment>
<organism evidence="2 3">
    <name type="scientific">Liquidambar formosana</name>
    <name type="common">Formosan gum</name>
    <dbReference type="NCBI Taxonomy" id="63359"/>
    <lineage>
        <taxon>Eukaryota</taxon>
        <taxon>Viridiplantae</taxon>
        <taxon>Streptophyta</taxon>
        <taxon>Embryophyta</taxon>
        <taxon>Tracheophyta</taxon>
        <taxon>Spermatophyta</taxon>
        <taxon>Magnoliopsida</taxon>
        <taxon>eudicotyledons</taxon>
        <taxon>Gunneridae</taxon>
        <taxon>Pentapetalae</taxon>
        <taxon>Saxifragales</taxon>
        <taxon>Altingiaceae</taxon>
        <taxon>Liquidambar</taxon>
    </lineage>
</organism>
<dbReference type="AlphaFoldDB" id="A0AAP0RQ27"/>
<reference evidence="2 3" key="1">
    <citation type="journal article" date="2024" name="Plant J.">
        <title>Genome sequences and population genomics reveal climatic adaptation and genomic divergence between two closely related sweetgum species.</title>
        <authorList>
            <person name="Xu W.Q."/>
            <person name="Ren C.Q."/>
            <person name="Zhang X.Y."/>
            <person name="Comes H.P."/>
            <person name="Liu X.H."/>
            <person name="Li Y.G."/>
            <person name="Kettle C.J."/>
            <person name="Jalonen R."/>
            <person name="Gaisberger H."/>
            <person name="Ma Y.Z."/>
            <person name="Qiu Y.X."/>
        </authorList>
    </citation>
    <scope>NUCLEOTIDE SEQUENCE [LARGE SCALE GENOMIC DNA]</scope>
    <source>
        <strain evidence="2">Hangzhou</strain>
    </source>
</reference>
<dbReference type="Pfam" id="PF07107">
    <property type="entry name" value="WI12"/>
    <property type="match status" value="1"/>
</dbReference>
<dbReference type="Gene3D" id="3.10.450.50">
    <property type="match status" value="1"/>
</dbReference>
<proteinExistence type="predicted"/>
<feature type="compositionally biased region" description="Basic and acidic residues" evidence="1">
    <location>
        <begin position="87"/>
        <end position="103"/>
    </location>
</feature>
<dbReference type="PANTHER" id="PTHR33703:SF14">
    <property type="entry name" value="WOUND-INDUCED PROTEIN, WUN1-RELATED"/>
    <property type="match status" value="1"/>
</dbReference>
<dbReference type="InterPro" id="IPR032710">
    <property type="entry name" value="NTF2-like_dom_sf"/>
</dbReference>
<dbReference type="InterPro" id="IPR009798">
    <property type="entry name" value="Wun1-like"/>
</dbReference>
<sequence>MTLNGGTTGPPHCQHMMRMLTGKSNHMEFKFKPRSITAVGDRVIVEGWEGLNAYWVHVWTLKDGMITQFREYFNTWLTVLLRESEVGDEDRRLWQSRPRERPNRSLPDLLLAI</sequence>
<feature type="region of interest" description="Disordered" evidence="1">
    <location>
        <begin position="87"/>
        <end position="106"/>
    </location>
</feature>
<dbReference type="PANTHER" id="PTHR33703">
    <property type="entry name" value="OS07G0691300 PROTEIN"/>
    <property type="match status" value="1"/>
</dbReference>
<evidence type="ECO:0000313" key="3">
    <source>
        <dbReference type="Proteomes" id="UP001415857"/>
    </source>
</evidence>
<dbReference type="Proteomes" id="UP001415857">
    <property type="component" value="Unassembled WGS sequence"/>
</dbReference>
<name>A0AAP0RQ27_LIQFO</name>
<gene>
    <name evidence="2" type="ORF">L1049_014194</name>
</gene>
<keyword evidence="3" id="KW-1185">Reference proteome</keyword>
<protein>
    <recommendedName>
        <fullName evidence="4">Wound-induced protein 1</fullName>
    </recommendedName>
</protein>
<evidence type="ECO:0000313" key="2">
    <source>
        <dbReference type="EMBL" id="KAK9280502.1"/>
    </source>
</evidence>
<evidence type="ECO:0000256" key="1">
    <source>
        <dbReference type="SAM" id="MobiDB-lite"/>
    </source>
</evidence>